<reference evidence="1 2" key="1">
    <citation type="submission" date="2023-08" db="EMBL/GenBank/DDBJ databases">
        <authorList>
            <person name="Park J.-S."/>
        </authorList>
    </citation>
    <scope>NUCLEOTIDE SEQUENCE [LARGE SCALE GENOMIC DNA]</scope>
    <source>
        <strain evidence="1 2">2205SS18-9</strain>
    </source>
</reference>
<keyword evidence="2" id="KW-1185">Reference proteome</keyword>
<evidence type="ECO:0000313" key="1">
    <source>
        <dbReference type="EMBL" id="MDP5274653.1"/>
    </source>
</evidence>
<dbReference type="EMBL" id="JAVAMP010000004">
    <property type="protein sequence ID" value="MDP5274653.1"/>
    <property type="molecule type" value="Genomic_DNA"/>
</dbReference>
<dbReference type="RefSeq" id="WP_305991966.1">
    <property type="nucleotide sequence ID" value="NZ_JAVAMP010000004.1"/>
</dbReference>
<organism evidence="1 2">
    <name type="scientific">Chengkuizengella axinellae</name>
    <dbReference type="NCBI Taxonomy" id="3064388"/>
    <lineage>
        <taxon>Bacteria</taxon>
        <taxon>Bacillati</taxon>
        <taxon>Bacillota</taxon>
        <taxon>Bacilli</taxon>
        <taxon>Bacillales</taxon>
        <taxon>Paenibacillaceae</taxon>
        <taxon>Chengkuizengella</taxon>
    </lineage>
</organism>
<proteinExistence type="predicted"/>
<comment type="caution">
    <text evidence="1">The sequence shown here is derived from an EMBL/GenBank/DDBJ whole genome shotgun (WGS) entry which is preliminary data.</text>
</comment>
<accession>A0ABT9IZA9</accession>
<evidence type="ECO:0000313" key="2">
    <source>
        <dbReference type="Proteomes" id="UP001231941"/>
    </source>
</evidence>
<sequence>MLLKKARNLFFSILVLSLVFIPVIGSGGFAHAEKIFEKNKSRTEVLDIIKNNGQKPKINIIGNIKVTEEINSLVNIKNINSLDKVDLNEDLKTIWIESKEMNKFLNNQNKLEKLLESGVSIYIIGTEDVNLLHSIFKPSSKVIEEEVDGNTPDFQYVTQNNNDEYFIGRGYFSEELLDNEKLEAILSSAWNRKNDINFSSPVSHENANGILNNKLQSILYSTVAAADYDDFEIDPDWDIIDGWDSYEWYGSYGDVAEWKAEFHYNDGSDDYYAMAASTQMIPNESKYASSDYLLIKTEADVSQDNELFSYGPKNQPSSDQITFNIGASGNTPSIGASYTVTDNDLEISTSGTSSTSEIYQVKFIYDAFSNYAEAESTQNWALIVQSESTNNDFVTIYNKRSGRFYDGYWHEPDGHDDELITKSYNTNIYK</sequence>
<name>A0ABT9IZA9_9BACL</name>
<gene>
    <name evidence="1" type="ORF">Q5Y73_11070</name>
</gene>
<dbReference type="Proteomes" id="UP001231941">
    <property type="component" value="Unassembled WGS sequence"/>
</dbReference>
<protein>
    <submittedName>
        <fullName evidence="1">Uncharacterized protein</fullName>
    </submittedName>
</protein>